<dbReference type="Proteomes" id="UP001212997">
    <property type="component" value="Unassembled WGS sequence"/>
</dbReference>
<name>A0AAD5US61_9APHY</name>
<comment type="caution">
    <text evidence="2">The sequence shown here is derived from an EMBL/GenBank/DDBJ whole genome shotgun (WGS) entry which is preliminary data.</text>
</comment>
<evidence type="ECO:0000313" key="2">
    <source>
        <dbReference type="EMBL" id="KAJ3474342.1"/>
    </source>
</evidence>
<dbReference type="PANTHER" id="PTHR31912">
    <property type="entry name" value="IP13529P"/>
    <property type="match status" value="1"/>
</dbReference>
<evidence type="ECO:0000313" key="3">
    <source>
        <dbReference type="Proteomes" id="UP001212997"/>
    </source>
</evidence>
<dbReference type="PANTHER" id="PTHR31912:SF34">
    <property type="entry name" value="NOTOCHORD-RELATED PROTEIN"/>
    <property type="match status" value="1"/>
</dbReference>
<dbReference type="AlphaFoldDB" id="A0AAD5US61"/>
<organism evidence="2 3">
    <name type="scientific">Meripilus lineatus</name>
    <dbReference type="NCBI Taxonomy" id="2056292"/>
    <lineage>
        <taxon>Eukaryota</taxon>
        <taxon>Fungi</taxon>
        <taxon>Dikarya</taxon>
        <taxon>Basidiomycota</taxon>
        <taxon>Agaricomycotina</taxon>
        <taxon>Agaricomycetes</taxon>
        <taxon>Polyporales</taxon>
        <taxon>Meripilaceae</taxon>
        <taxon>Meripilus</taxon>
    </lineage>
</organism>
<accession>A0AAD5US61</accession>
<feature type="compositionally biased region" description="Low complexity" evidence="1">
    <location>
        <begin position="98"/>
        <end position="110"/>
    </location>
</feature>
<keyword evidence="3" id="KW-1185">Reference proteome</keyword>
<feature type="region of interest" description="Disordered" evidence="1">
    <location>
        <begin position="953"/>
        <end position="987"/>
    </location>
</feature>
<feature type="region of interest" description="Disordered" evidence="1">
    <location>
        <begin position="68"/>
        <end position="180"/>
    </location>
</feature>
<feature type="compositionally biased region" description="Acidic residues" evidence="1">
    <location>
        <begin position="146"/>
        <end position="157"/>
    </location>
</feature>
<protein>
    <submittedName>
        <fullName evidence="2">Uncharacterized protein</fullName>
    </submittedName>
</protein>
<evidence type="ECO:0000256" key="1">
    <source>
        <dbReference type="SAM" id="MobiDB-lite"/>
    </source>
</evidence>
<proteinExistence type="predicted"/>
<reference evidence="2" key="1">
    <citation type="submission" date="2022-07" db="EMBL/GenBank/DDBJ databases">
        <title>Genome Sequence of Physisporinus lineatus.</title>
        <authorList>
            <person name="Buettner E."/>
        </authorList>
    </citation>
    <scope>NUCLEOTIDE SEQUENCE</scope>
    <source>
        <strain evidence="2">VT162</strain>
    </source>
</reference>
<sequence>MSDALEQPPREANLRHSQFFSFNGVQYRCIICPTTRSRWLSLARAIQHEDMDQHVRFLREFDGRGGFINSDPLAPDPHPDMQPSRESSEAFTGRFSYTHGPLPTTPTRPGRQSDSLPPSSPFVDSPERPIPSSPGPTFNASHNPEDESAESSSDSDSDSDHFSVSASLPPRDIYTIHGPALPSDPDDAIFDDWGGFLAHEHAIPTSDDENLEIPDLENDSNVDSGIFGVGNTAGDISETLPDGSPIKLSSIDVDWSDPLEESSSVASGQDILYEDHTEAWPQPGPNPWRAKAKGRRVVGVPIWWYCDDTSGNSSKKWNKHNSFLFVLGGLPQKELHRAHNIHFVATSNIASPLEMAEGISAELNELQEDGLAAWDCVYQEEVLAIPWGLAALGDNPMQSELSSHIGLNGRFFCRVCNVDGKKKKDDKYSRVKAFVKESELRTIDQTLTHLQSQWDTLCEGVPSKVDTLARESGVKDKYFMESVSRLSKSIAQLKERNRAEDLPALSGLQELISSFLGARDLKDLFNPLFTIAELNPQQDTPVEILHTVLLGFVKYFWRDAVSRQTAEGKRLLKTRLSSLSTAGLQISPLSGHTLVQYAGSLTGRDFRAVIQAAPAVLYDLLPKVIYDAWLALARLCSLVYQPAISDIDSYSTQLKTSIHSFLGATALWSTRWFNKPKFHIILHILPHIQRFGPAIIFATEGFESFNFIIRLRSILSNRHAPSVDIANAMSFMHAVRHLVCGGYFRDPTTGQFRQAGTGILSLQQDKEFCDFMGMSHFYQKITPGHFIAMRENSQQVKWLETKSAQSLIPQPQKFSSMKLGKSVVLANNDTAKLQDLVVWSPTIDLPNTSHSFYIGTIEEIIKLETCGPLILIQQWRKGNEVLPYRMPEIVPTNKKYLLQVELRSAELIRQVAGEPSQIIVGSLEDTVAVAIQNEMDGLQQTAIAPAVHLTAMGNAQTGESKKRKRKSKKQDGDGISQPQKRKRTVPT</sequence>
<gene>
    <name evidence="2" type="ORF">NLI96_g12511</name>
</gene>
<dbReference type="EMBL" id="JANAWD010001087">
    <property type="protein sequence ID" value="KAJ3474342.1"/>
    <property type="molecule type" value="Genomic_DNA"/>
</dbReference>